<feature type="region of interest" description="Disordered" evidence="1">
    <location>
        <begin position="1"/>
        <end position="83"/>
    </location>
</feature>
<comment type="caution">
    <text evidence="2">The sequence shown here is derived from an EMBL/GenBank/DDBJ whole genome shotgun (WGS) entry which is preliminary data.</text>
</comment>
<evidence type="ECO:0000313" key="3">
    <source>
        <dbReference type="Proteomes" id="UP001066276"/>
    </source>
</evidence>
<sequence>MDGGAVGAPRALQTTDKYRGQRTSAVRRADGVSVARGARSPPLHDHGKWRRGLQRRTEPRPQLPGNLGPGTVPLPPLLAGRSG</sequence>
<name>A0AAV7S777_PLEWA</name>
<accession>A0AAV7S777</accession>
<keyword evidence="3" id="KW-1185">Reference proteome</keyword>
<proteinExistence type="predicted"/>
<evidence type="ECO:0000256" key="1">
    <source>
        <dbReference type="SAM" id="MobiDB-lite"/>
    </source>
</evidence>
<dbReference type="Proteomes" id="UP001066276">
    <property type="component" value="Chromosome 5"/>
</dbReference>
<dbReference type="EMBL" id="JANPWB010000009">
    <property type="protein sequence ID" value="KAJ1159095.1"/>
    <property type="molecule type" value="Genomic_DNA"/>
</dbReference>
<evidence type="ECO:0000313" key="2">
    <source>
        <dbReference type="EMBL" id="KAJ1159095.1"/>
    </source>
</evidence>
<protein>
    <submittedName>
        <fullName evidence="2">Uncharacterized protein</fullName>
    </submittedName>
</protein>
<feature type="compositionally biased region" description="Low complexity" evidence="1">
    <location>
        <begin position="63"/>
        <end position="83"/>
    </location>
</feature>
<organism evidence="2 3">
    <name type="scientific">Pleurodeles waltl</name>
    <name type="common">Iberian ribbed newt</name>
    <dbReference type="NCBI Taxonomy" id="8319"/>
    <lineage>
        <taxon>Eukaryota</taxon>
        <taxon>Metazoa</taxon>
        <taxon>Chordata</taxon>
        <taxon>Craniata</taxon>
        <taxon>Vertebrata</taxon>
        <taxon>Euteleostomi</taxon>
        <taxon>Amphibia</taxon>
        <taxon>Batrachia</taxon>
        <taxon>Caudata</taxon>
        <taxon>Salamandroidea</taxon>
        <taxon>Salamandridae</taxon>
        <taxon>Pleurodelinae</taxon>
        <taxon>Pleurodeles</taxon>
    </lineage>
</organism>
<reference evidence="2" key="1">
    <citation type="journal article" date="2022" name="bioRxiv">
        <title>Sequencing and chromosome-scale assembly of the giantPleurodeles waltlgenome.</title>
        <authorList>
            <person name="Brown T."/>
            <person name="Elewa A."/>
            <person name="Iarovenko S."/>
            <person name="Subramanian E."/>
            <person name="Araus A.J."/>
            <person name="Petzold A."/>
            <person name="Susuki M."/>
            <person name="Suzuki K.-i.T."/>
            <person name="Hayashi T."/>
            <person name="Toyoda A."/>
            <person name="Oliveira C."/>
            <person name="Osipova E."/>
            <person name="Leigh N.D."/>
            <person name="Simon A."/>
            <person name="Yun M.H."/>
        </authorList>
    </citation>
    <scope>NUCLEOTIDE SEQUENCE</scope>
    <source>
        <strain evidence="2">20211129_DDA</strain>
        <tissue evidence="2">Liver</tissue>
    </source>
</reference>
<gene>
    <name evidence="2" type="ORF">NDU88_011765</name>
</gene>
<dbReference type="AlphaFoldDB" id="A0AAV7S777"/>